<keyword evidence="3" id="KW-0732">Signal</keyword>
<evidence type="ECO:0000313" key="6">
    <source>
        <dbReference type="EMBL" id="ADZ70025.1"/>
    </source>
</evidence>
<dbReference type="Proteomes" id="UP000008130">
    <property type="component" value="Chromosome"/>
</dbReference>
<evidence type="ECO:0000256" key="2">
    <source>
        <dbReference type="ARBA" id="ARBA00022448"/>
    </source>
</evidence>
<comment type="similarity">
    <text evidence="1">Belongs to the leucine-binding protein family.</text>
</comment>
<dbReference type="STRING" id="991905.SL003B_1597"/>
<dbReference type="GO" id="GO:0006865">
    <property type="term" value="P:amino acid transport"/>
    <property type="evidence" value="ECO:0007669"/>
    <property type="project" value="UniProtKB-KW"/>
</dbReference>
<dbReference type="eggNOG" id="COG0683">
    <property type="taxonomic scope" value="Bacteria"/>
</dbReference>
<dbReference type="PRINTS" id="PR00337">
    <property type="entry name" value="LEUILEVALBP"/>
</dbReference>
<dbReference type="PANTHER" id="PTHR47151:SF2">
    <property type="entry name" value="AMINO ACID BINDING PROTEIN"/>
    <property type="match status" value="1"/>
</dbReference>
<reference evidence="6 7" key="1">
    <citation type="journal article" date="2011" name="J. Bacteriol.">
        <title>Complete genome sequence of Polymorphum gilvum SL003B-26A1T, a crude oil-degrading bacterium from oil-polluted saline soil.</title>
        <authorList>
            <person name="Li S.G."/>
            <person name="Tang Y.Q."/>
            <person name="Nie Y."/>
            <person name="Cai M."/>
            <person name="Wu X.L."/>
        </authorList>
    </citation>
    <scope>NUCLEOTIDE SEQUENCE [LARGE SCALE GENOMIC DNA]</scope>
    <source>
        <strain evidence="7">LMG 25793 / CGMCC 1.9160 / SL003B-26A1</strain>
    </source>
</reference>
<dbReference type="InterPro" id="IPR028081">
    <property type="entry name" value="Leu-bd"/>
</dbReference>
<dbReference type="InterPro" id="IPR028082">
    <property type="entry name" value="Peripla_BP_I"/>
</dbReference>
<dbReference type="Gene3D" id="3.40.50.2300">
    <property type="match status" value="2"/>
</dbReference>
<keyword evidence="7" id="KW-1185">Reference proteome</keyword>
<dbReference type="EMBL" id="CP002568">
    <property type="protein sequence ID" value="ADZ70025.1"/>
    <property type="molecule type" value="Genomic_DNA"/>
</dbReference>
<evidence type="ECO:0000256" key="3">
    <source>
        <dbReference type="ARBA" id="ARBA00022729"/>
    </source>
</evidence>
<dbReference type="PANTHER" id="PTHR47151">
    <property type="entry name" value="LEU/ILE/VAL-BINDING ABC TRANSPORTER SUBUNIT"/>
    <property type="match status" value="1"/>
</dbReference>
<dbReference type="PATRIC" id="fig|991905.3.peg.1641"/>
<dbReference type="InterPro" id="IPR000709">
    <property type="entry name" value="Leu_Ile_Val-bd"/>
</dbReference>
<accession>F2J4Y3</accession>
<dbReference type="Pfam" id="PF13458">
    <property type="entry name" value="Peripla_BP_6"/>
    <property type="match status" value="1"/>
</dbReference>
<dbReference type="AlphaFoldDB" id="F2J4Y3"/>
<evidence type="ECO:0000256" key="4">
    <source>
        <dbReference type="ARBA" id="ARBA00022970"/>
    </source>
</evidence>
<evidence type="ECO:0000256" key="1">
    <source>
        <dbReference type="ARBA" id="ARBA00010062"/>
    </source>
</evidence>
<dbReference type="HOGENOM" id="CLU_027128_6_0_5"/>
<evidence type="ECO:0000313" key="7">
    <source>
        <dbReference type="Proteomes" id="UP000008130"/>
    </source>
</evidence>
<evidence type="ECO:0000259" key="5">
    <source>
        <dbReference type="Pfam" id="PF13458"/>
    </source>
</evidence>
<dbReference type="SUPFAM" id="SSF53822">
    <property type="entry name" value="Periplasmic binding protein-like I"/>
    <property type="match status" value="1"/>
</dbReference>
<dbReference type="KEGG" id="pgv:SL003B_1597"/>
<organism evidence="6 7">
    <name type="scientific">Polymorphum gilvum (strain LMG 25793 / CGMCC 1.9160 / SL003B-26A1)</name>
    <dbReference type="NCBI Taxonomy" id="991905"/>
    <lineage>
        <taxon>Bacteria</taxon>
        <taxon>Pseudomonadati</taxon>
        <taxon>Pseudomonadota</taxon>
        <taxon>Alphaproteobacteria</taxon>
        <taxon>Rhodobacterales</taxon>
        <taxon>Paracoccaceae</taxon>
        <taxon>Polymorphum</taxon>
    </lineage>
</organism>
<gene>
    <name evidence="6" type="ordered locus">SL003B_1597</name>
</gene>
<keyword evidence="4" id="KW-0029">Amino-acid transport</keyword>
<proteinExistence type="inferred from homology"/>
<protein>
    <submittedName>
        <fullName evidence="6">Branched-chain amino acid transport system substrate-binding protein</fullName>
    </submittedName>
</protein>
<name>F2J4Y3_POLGS</name>
<sequence>MENRTLPRRVRTMAKLLPAGAILVLLAPAVAAADIVIGVAAPMSGQFAPFGEQLAAGAAQAVADINASGGLRGETLVLEIADDGCSESRAVAVANQLVGKGAVLVVGHVCSGPSHAASAVYAANGIVQVSPAATAPKFTDERAGPGVFRLARREDAQPATIARLLAEEFGGKGIAILDDRTAYGKGLADDVKDRLRATGVREALSLSYDGGQKEFGGLVSTLRSERIDAVFIGGYAPEVGALRSQMAEAGLDIPLLAGDAVLTEDYGAFAGAAAAGTLVAAAPDPRQAPEAQVTVAALEETGKSADGYVLPAYAAVQVYAEAVRTAESIDLAAVAGILQQGRFDTVLGPVGFDAKGDSTLPGFVWWVWADNRFVQR</sequence>
<feature type="domain" description="Leucine-binding protein" evidence="5">
    <location>
        <begin position="35"/>
        <end position="355"/>
    </location>
</feature>
<keyword evidence="2" id="KW-0813">Transport</keyword>
<dbReference type="CDD" id="cd06342">
    <property type="entry name" value="PBP1_ABC_LIVBP-like"/>
    <property type="match status" value="1"/>
</dbReference>